<dbReference type="EMBL" id="JAPWDV010000002">
    <property type="protein sequence ID" value="KAJ6220804.1"/>
    <property type="molecule type" value="Genomic_DNA"/>
</dbReference>
<feature type="region of interest" description="Disordered" evidence="1">
    <location>
        <begin position="186"/>
        <end position="206"/>
    </location>
</feature>
<feature type="region of interest" description="Disordered" evidence="1">
    <location>
        <begin position="49"/>
        <end position="84"/>
    </location>
</feature>
<keyword evidence="4" id="KW-1185">Reference proteome</keyword>
<keyword evidence="2" id="KW-0812">Transmembrane</keyword>
<keyword evidence="2" id="KW-1133">Transmembrane helix</keyword>
<organism evidence="3 4">
    <name type="scientific">Blomia tropicalis</name>
    <name type="common">Mite</name>
    <dbReference type="NCBI Taxonomy" id="40697"/>
    <lineage>
        <taxon>Eukaryota</taxon>
        <taxon>Metazoa</taxon>
        <taxon>Ecdysozoa</taxon>
        <taxon>Arthropoda</taxon>
        <taxon>Chelicerata</taxon>
        <taxon>Arachnida</taxon>
        <taxon>Acari</taxon>
        <taxon>Acariformes</taxon>
        <taxon>Sarcoptiformes</taxon>
        <taxon>Astigmata</taxon>
        <taxon>Glycyphagoidea</taxon>
        <taxon>Echimyopodidae</taxon>
        <taxon>Blomia</taxon>
    </lineage>
</organism>
<protein>
    <submittedName>
        <fullName evidence="3">Uncharacterized protein</fullName>
    </submittedName>
</protein>
<dbReference type="AlphaFoldDB" id="A0A9Q0M8L2"/>
<proteinExistence type="predicted"/>
<sequence length="206" mass="23270">MPANGSSNVTSPDSGQSFFPIVFGIIIIICIVSLLILMTIYFYRMKHKKKSKTSNNNGRGNSLSRGSTGRSRRSNRTLKTRHSATKMSCHFPHSYESNSRKHTIAGNDHEKCKTVKHSSSTTNNGIKRNHSKLKEVPKVTTINASNSRSKTKVYDLNKSALKISQQLDSFDSRAYHTQLNLPDHKKQSFHYDSLRRAISPNPKHKK</sequence>
<evidence type="ECO:0000313" key="4">
    <source>
        <dbReference type="Proteomes" id="UP001142055"/>
    </source>
</evidence>
<evidence type="ECO:0000256" key="2">
    <source>
        <dbReference type="SAM" id="Phobius"/>
    </source>
</evidence>
<feature type="transmembrane region" description="Helical" evidence="2">
    <location>
        <begin position="20"/>
        <end position="43"/>
    </location>
</feature>
<evidence type="ECO:0000256" key="1">
    <source>
        <dbReference type="SAM" id="MobiDB-lite"/>
    </source>
</evidence>
<accession>A0A9Q0M8L2</accession>
<feature type="compositionally biased region" description="Low complexity" evidence="1">
    <location>
        <begin position="53"/>
        <end position="69"/>
    </location>
</feature>
<gene>
    <name evidence="3" type="ORF">RDWZM_006616</name>
</gene>
<name>A0A9Q0M8L2_BLOTA</name>
<feature type="compositionally biased region" description="Basic residues" evidence="1">
    <location>
        <begin position="70"/>
        <end position="84"/>
    </location>
</feature>
<reference evidence="3" key="1">
    <citation type="submission" date="2022-12" db="EMBL/GenBank/DDBJ databases">
        <title>Genome assemblies of Blomia tropicalis.</title>
        <authorList>
            <person name="Cui Y."/>
        </authorList>
    </citation>
    <scope>NUCLEOTIDE SEQUENCE</scope>
    <source>
        <tissue evidence="3">Adult mites</tissue>
    </source>
</reference>
<dbReference type="Proteomes" id="UP001142055">
    <property type="component" value="Chromosome 2"/>
</dbReference>
<keyword evidence="2" id="KW-0472">Membrane</keyword>
<evidence type="ECO:0000313" key="3">
    <source>
        <dbReference type="EMBL" id="KAJ6220804.1"/>
    </source>
</evidence>
<comment type="caution">
    <text evidence="3">The sequence shown here is derived from an EMBL/GenBank/DDBJ whole genome shotgun (WGS) entry which is preliminary data.</text>
</comment>